<sequence>MDRDTILVLEEAPLLDLVEKNFNVKLGGLRDEEYLTQAWGIMEILVEKGWSFDMRIERNLKRIDGYKFDNGPGTIFAQHGSLPYFDSMCEGICKTCLVALVLTEGVKAD</sequence>
<dbReference type="EMBL" id="CP036313">
    <property type="protein sequence ID" value="QBH13126.1"/>
    <property type="molecule type" value="Genomic_DNA"/>
</dbReference>
<dbReference type="EMBL" id="QLNI01000022">
    <property type="protein sequence ID" value="RAM01833.1"/>
    <property type="molecule type" value="Genomic_DNA"/>
</dbReference>
<organism evidence="2 3">
    <name type="scientific">Desulfobacter hydrogenophilus</name>
    <dbReference type="NCBI Taxonomy" id="2291"/>
    <lineage>
        <taxon>Bacteria</taxon>
        <taxon>Pseudomonadati</taxon>
        <taxon>Thermodesulfobacteriota</taxon>
        <taxon>Desulfobacteria</taxon>
        <taxon>Desulfobacterales</taxon>
        <taxon>Desulfobacteraceae</taxon>
        <taxon>Desulfobacter</taxon>
    </lineage>
</organism>
<reference evidence="2 3" key="1">
    <citation type="submission" date="2018-06" db="EMBL/GenBank/DDBJ databases">
        <title>Complete Genome Sequence of Desulfobacter hydrogenophilus (DSM3380).</title>
        <authorList>
            <person name="Marietou A."/>
            <person name="Schreiber L."/>
            <person name="Marshall I."/>
            <person name="Jorgensen B."/>
        </authorList>
    </citation>
    <scope>NUCLEOTIDE SEQUENCE [LARGE SCALE GENOMIC DNA]</scope>
    <source>
        <strain evidence="2 3">DSM 3380</strain>
    </source>
</reference>
<name>A0A328FFL0_9BACT</name>
<evidence type="ECO:0000313" key="1">
    <source>
        <dbReference type="EMBL" id="QBH13126.1"/>
    </source>
</evidence>
<dbReference type="RefSeq" id="WP_111956985.1">
    <property type="nucleotide sequence ID" value="NZ_CP036313.1"/>
</dbReference>
<reference evidence="1 4" key="2">
    <citation type="submission" date="2019-02" db="EMBL/GenBank/DDBJ databases">
        <title>Complete genome sequence of Desulfobacter hydrogenophilus AcRS1.</title>
        <authorList>
            <person name="Marietou A."/>
            <person name="Lund M.B."/>
            <person name="Marshall I.P.G."/>
            <person name="Schreiber L."/>
            <person name="Jorgensen B."/>
        </authorList>
    </citation>
    <scope>NUCLEOTIDE SEQUENCE [LARGE SCALE GENOMIC DNA]</scope>
    <source>
        <strain evidence="1 4">AcRS1</strain>
    </source>
</reference>
<dbReference type="OrthoDB" id="5521123at2"/>
<evidence type="ECO:0000313" key="4">
    <source>
        <dbReference type="Proteomes" id="UP000293902"/>
    </source>
</evidence>
<evidence type="ECO:0000313" key="3">
    <source>
        <dbReference type="Proteomes" id="UP000248798"/>
    </source>
</evidence>
<gene>
    <name evidence="2" type="ORF">DO021_12070</name>
    <name evidence="1" type="ORF">EYB58_09465</name>
</gene>
<dbReference type="AlphaFoldDB" id="A0A328FFL0"/>
<dbReference type="Proteomes" id="UP000248798">
    <property type="component" value="Unassembled WGS sequence"/>
</dbReference>
<protein>
    <recommendedName>
        <fullName evidence="5">Phage ABA sandwich domain-containing protein</fullName>
    </recommendedName>
</protein>
<proteinExistence type="predicted"/>
<evidence type="ECO:0008006" key="5">
    <source>
        <dbReference type="Google" id="ProtNLM"/>
    </source>
</evidence>
<evidence type="ECO:0000313" key="2">
    <source>
        <dbReference type="EMBL" id="RAM01833.1"/>
    </source>
</evidence>
<dbReference type="Proteomes" id="UP000293902">
    <property type="component" value="Chromosome"/>
</dbReference>
<keyword evidence="4" id="KW-1185">Reference proteome</keyword>
<accession>A0A328FFL0</accession>